<comment type="similarity">
    <text evidence="1">Belongs to the PAL/histidase family.</text>
</comment>
<dbReference type="CDD" id="cd00332">
    <property type="entry name" value="PAL-HAL"/>
    <property type="match status" value="1"/>
</dbReference>
<evidence type="ECO:0000313" key="4">
    <source>
        <dbReference type="EMBL" id="CAL4758848.1"/>
    </source>
</evidence>
<name>A0A9P1BDU0_9DINO</name>
<sequence>MSRAVGTSSWADEDDRVSYRRSPDELLAELLATLRTEAPFELGRQPLSPAIVFRAAYSGTEAWYAPQAMTLDEQVEGLQVNQAGIDKLHTWLAEKRVVYGVNTGFGGTGVFNKGLDDEGLRRQQEVLIHGLLVHAGGPTLPASTVRASMIVRVVSNLLGVSALREEVMRLLLRLLQEDVVPLVPMKGSLTASGDLVPLAYIAAMMQDTDDDRVQVQWRGRTMSARKALDELGLRPIRLEPKEGLALVNGTSVAAGAGCLAVVQGLNAYFLSMVLTALANCAVRGTLQSYHPFTAEVKPHAGQVYAGRLIFNLLHSVSDRLVKKDDIRGFAPAHDFRLWQLTYPFRCATQHLAPEYDVLLGTYNDLGIEINSASDNPLILNDEHRQFIVSGGNFLGSTIARDMDKLKVSIHSIARLVHAQFKYLVRGVEHMISATEHETVRERFIGPHVIPLSSHPADNMGFQGVEIYMDALLSEMNQKVGPHSSTYLPSEMENQAIVSMGLAAARGAQDIAEDTNYCLAGHLLAICQAFDLTTLPGDVVREHESKRTNAVIENPRAEELGHLRAAYDFVRRECGIPTVFTSTRMHTYMDELVRRIERLDLLSYLFEHSIQPALADDAYQRYGRQPPSP</sequence>
<dbReference type="InterPro" id="IPR001106">
    <property type="entry name" value="Aromatic_Lyase"/>
</dbReference>
<reference evidence="3" key="2">
    <citation type="submission" date="2024-04" db="EMBL/GenBank/DDBJ databases">
        <authorList>
            <person name="Chen Y."/>
            <person name="Shah S."/>
            <person name="Dougan E. K."/>
            <person name="Thang M."/>
            <person name="Chan C."/>
        </authorList>
    </citation>
    <scope>NUCLEOTIDE SEQUENCE [LARGE SCALE GENOMIC DNA]</scope>
</reference>
<evidence type="ECO:0000313" key="3">
    <source>
        <dbReference type="EMBL" id="CAL1124911.1"/>
    </source>
</evidence>
<reference evidence="2" key="1">
    <citation type="submission" date="2022-10" db="EMBL/GenBank/DDBJ databases">
        <authorList>
            <person name="Chen Y."/>
            <person name="Dougan E. K."/>
            <person name="Chan C."/>
            <person name="Rhodes N."/>
            <person name="Thang M."/>
        </authorList>
    </citation>
    <scope>NUCLEOTIDE SEQUENCE</scope>
</reference>
<protein>
    <submittedName>
        <fullName evidence="4">Chlorinase cctP2 (Cyclochlorotine biosynthesi s protein P2)</fullName>
    </submittedName>
</protein>
<dbReference type="EMBL" id="CAMXCT020000001">
    <property type="protein sequence ID" value="CAL1124911.1"/>
    <property type="molecule type" value="Genomic_DNA"/>
</dbReference>
<dbReference type="Gene3D" id="1.20.200.10">
    <property type="entry name" value="Fumarase/aspartase (Central domain)"/>
    <property type="match status" value="1"/>
</dbReference>
<evidence type="ECO:0000313" key="5">
    <source>
        <dbReference type="Proteomes" id="UP001152797"/>
    </source>
</evidence>
<organism evidence="2">
    <name type="scientific">Cladocopium goreaui</name>
    <dbReference type="NCBI Taxonomy" id="2562237"/>
    <lineage>
        <taxon>Eukaryota</taxon>
        <taxon>Sar</taxon>
        <taxon>Alveolata</taxon>
        <taxon>Dinophyceae</taxon>
        <taxon>Suessiales</taxon>
        <taxon>Symbiodiniaceae</taxon>
        <taxon>Cladocopium</taxon>
    </lineage>
</organism>
<gene>
    <name evidence="2" type="ORF">C1SCF055_LOCUS126</name>
</gene>
<dbReference type="Proteomes" id="UP001152797">
    <property type="component" value="Unassembled WGS sequence"/>
</dbReference>
<keyword evidence="5" id="KW-1185">Reference proteome</keyword>
<dbReference type="EMBL" id="CAMXCT030000001">
    <property type="protein sequence ID" value="CAL4758848.1"/>
    <property type="molecule type" value="Genomic_DNA"/>
</dbReference>
<dbReference type="OrthoDB" id="10051290at2759"/>
<dbReference type="InterPro" id="IPR024083">
    <property type="entry name" value="Fumarase/histidase_N"/>
</dbReference>
<evidence type="ECO:0000256" key="1">
    <source>
        <dbReference type="ARBA" id="ARBA00007238"/>
    </source>
</evidence>
<dbReference type="Gene3D" id="1.10.275.10">
    <property type="entry name" value="Fumarase/aspartase (N-terminal domain)"/>
    <property type="match status" value="1"/>
</dbReference>
<dbReference type="PANTHER" id="PTHR10362">
    <property type="entry name" value="HISTIDINE AMMONIA-LYASE"/>
    <property type="match status" value="1"/>
</dbReference>
<accession>A0A9P1BDU0</accession>
<dbReference type="AlphaFoldDB" id="A0A9P1BDU0"/>
<dbReference type="Pfam" id="PF00221">
    <property type="entry name" value="Lyase_aromatic"/>
    <property type="match status" value="1"/>
</dbReference>
<dbReference type="GO" id="GO:0016841">
    <property type="term" value="F:ammonia-lyase activity"/>
    <property type="evidence" value="ECO:0007669"/>
    <property type="project" value="InterPro"/>
</dbReference>
<dbReference type="SUPFAM" id="SSF48557">
    <property type="entry name" value="L-aspartase-like"/>
    <property type="match status" value="1"/>
</dbReference>
<dbReference type="InterPro" id="IPR022313">
    <property type="entry name" value="Phe/His_NH3-lyase_AS"/>
</dbReference>
<dbReference type="EMBL" id="CAMXCT010000001">
    <property type="protein sequence ID" value="CAI3971536.1"/>
    <property type="molecule type" value="Genomic_DNA"/>
</dbReference>
<evidence type="ECO:0000313" key="2">
    <source>
        <dbReference type="EMBL" id="CAI3971536.1"/>
    </source>
</evidence>
<proteinExistence type="inferred from homology"/>
<dbReference type="InterPro" id="IPR008948">
    <property type="entry name" value="L-Aspartase-like"/>
</dbReference>
<dbReference type="PROSITE" id="PS00488">
    <property type="entry name" value="PAL_HISTIDASE"/>
    <property type="match status" value="1"/>
</dbReference>
<comment type="caution">
    <text evidence="2">The sequence shown here is derived from an EMBL/GenBank/DDBJ whole genome shotgun (WGS) entry which is preliminary data.</text>
</comment>